<dbReference type="InterPro" id="IPR003765">
    <property type="entry name" value="NO3_reductase_chaperone_NarJ"/>
</dbReference>
<dbReference type="EMBL" id="DWZH01000087">
    <property type="protein sequence ID" value="HJB11071.1"/>
    <property type="molecule type" value="Genomic_DNA"/>
</dbReference>
<feature type="compositionally biased region" description="Gly residues" evidence="2">
    <location>
        <begin position="11"/>
        <end position="26"/>
    </location>
</feature>
<evidence type="ECO:0000313" key="4">
    <source>
        <dbReference type="Proteomes" id="UP000823823"/>
    </source>
</evidence>
<dbReference type="InterPro" id="IPR036411">
    <property type="entry name" value="TorD-like_sf"/>
</dbReference>
<dbReference type="PANTHER" id="PTHR43680:SF2">
    <property type="entry name" value="NITRATE REDUCTASE MOLYBDENUM COFACTOR ASSEMBLY CHAPERONE NARJ"/>
    <property type="match status" value="1"/>
</dbReference>
<evidence type="ECO:0000256" key="1">
    <source>
        <dbReference type="ARBA" id="ARBA00023063"/>
    </source>
</evidence>
<sequence length="301" mass="31923">MGALARLLGRRGSGGASPGPQGGPAPSGGVATATRPRRARTPADLLHASGMSTDELRACWIAVSWLLTYPDEQLIQRLPQIRELATALPDPAREALLRTVDRLSRRDALSLQEEYVDTFDTRRRGCLYLTYFSQGDTRRRGMALVRIKQDFRAAGVEVGTDELPDHLPVVLEFAAAHDAERGAKILRANRPGVELLRLHLDDIGSHWHGALQALCATLPPLDADDREAVLRLAEEGPEEETVGLDGYGAEGLGGMAGLDADAADLMGQTHAASSGCGSHAPGAGAAAPGPVPVDLMRGRPS</sequence>
<accession>A0A9D2LEX0</accession>
<comment type="caution">
    <text evidence="3">The sequence shown here is derived from an EMBL/GenBank/DDBJ whole genome shotgun (WGS) entry which is preliminary data.</text>
</comment>
<feature type="region of interest" description="Disordered" evidence="2">
    <location>
        <begin position="7"/>
        <end position="38"/>
    </location>
</feature>
<reference evidence="3" key="1">
    <citation type="journal article" date="2021" name="PeerJ">
        <title>Extensive microbial diversity within the chicken gut microbiome revealed by metagenomics and culture.</title>
        <authorList>
            <person name="Gilroy R."/>
            <person name="Ravi A."/>
            <person name="Getino M."/>
            <person name="Pursley I."/>
            <person name="Horton D.L."/>
            <person name="Alikhan N.F."/>
            <person name="Baker D."/>
            <person name="Gharbi K."/>
            <person name="Hall N."/>
            <person name="Watson M."/>
            <person name="Adriaenssens E.M."/>
            <person name="Foster-Nyarko E."/>
            <person name="Jarju S."/>
            <person name="Secka A."/>
            <person name="Antonio M."/>
            <person name="Oren A."/>
            <person name="Chaudhuri R.R."/>
            <person name="La Ragione R."/>
            <person name="Hildebrand F."/>
            <person name="Pallen M.J."/>
        </authorList>
    </citation>
    <scope>NUCLEOTIDE SEQUENCE</scope>
    <source>
        <strain evidence="3">ChiHjej13B12-24818</strain>
    </source>
</reference>
<dbReference type="Gene3D" id="1.10.3480.10">
    <property type="entry name" value="TorD-like"/>
    <property type="match status" value="1"/>
</dbReference>
<dbReference type="GO" id="GO:0016530">
    <property type="term" value="F:metallochaperone activity"/>
    <property type="evidence" value="ECO:0007669"/>
    <property type="project" value="TreeGrafter"/>
</dbReference>
<gene>
    <name evidence="3" type="primary">narJ</name>
    <name evidence="3" type="ORF">H9786_11190</name>
</gene>
<evidence type="ECO:0000256" key="2">
    <source>
        <dbReference type="SAM" id="MobiDB-lite"/>
    </source>
</evidence>
<dbReference type="GO" id="GO:0051082">
    <property type="term" value="F:unfolded protein binding"/>
    <property type="evidence" value="ECO:0007669"/>
    <property type="project" value="InterPro"/>
</dbReference>
<dbReference type="InterPro" id="IPR020945">
    <property type="entry name" value="DMSO/NO3_reduct_chaperone"/>
</dbReference>
<dbReference type="Pfam" id="PF02613">
    <property type="entry name" value="Nitrate_red_del"/>
    <property type="match status" value="1"/>
</dbReference>
<dbReference type="GO" id="GO:0042128">
    <property type="term" value="P:nitrate assimilation"/>
    <property type="evidence" value="ECO:0007669"/>
    <property type="project" value="UniProtKB-KW"/>
</dbReference>
<feature type="compositionally biased region" description="Low complexity" evidence="2">
    <location>
        <begin position="269"/>
        <end position="288"/>
    </location>
</feature>
<dbReference type="Proteomes" id="UP000823823">
    <property type="component" value="Unassembled WGS sequence"/>
</dbReference>
<dbReference type="PANTHER" id="PTHR43680">
    <property type="entry name" value="NITRATE REDUCTASE MOLYBDENUM COFACTOR ASSEMBLY CHAPERONE"/>
    <property type="match status" value="1"/>
</dbReference>
<organism evidence="3 4">
    <name type="scientific">Candidatus Brachybacterium merdavium</name>
    <dbReference type="NCBI Taxonomy" id="2838513"/>
    <lineage>
        <taxon>Bacteria</taxon>
        <taxon>Bacillati</taxon>
        <taxon>Actinomycetota</taxon>
        <taxon>Actinomycetes</taxon>
        <taxon>Micrococcales</taxon>
        <taxon>Dermabacteraceae</taxon>
        <taxon>Brachybacterium</taxon>
    </lineage>
</organism>
<feature type="region of interest" description="Disordered" evidence="2">
    <location>
        <begin position="269"/>
        <end position="301"/>
    </location>
</feature>
<reference evidence="3" key="2">
    <citation type="submission" date="2021-04" db="EMBL/GenBank/DDBJ databases">
        <authorList>
            <person name="Gilroy R."/>
        </authorList>
    </citation>
    <scope>NUCLEOTIDE SEQUENCE</scope>
    <source>
        <strain evidence="3">ChiHjej13B12-24818</strain>
    </source>
</reference>
<proteinExistence type="predicted"/>
<dbReference type="NCBIfam" id="TIGR00684">
    <property type="entry name" value="narJ"/>
    <property type="match status" value="1"/>
</dbReference>
<dbReference type="AlphaFoldDB" id="A0A9D2LEX0"/>
<dbReference type="SUPFAM" id="SSF89155">
    <property type="entry name" value="TorD-like"/>
    <property type="match status" value="1"/>
</dbReference>
<dbReference type="GO" id="GO:0051131">
    <property type="term" value="P:chaperone-mediated protein complex assembly"/>
    <property type="evidence" value="ECO:0007669"/>
    <property type="project" value="InterPro"/>
</dbReference>
<evidence type="ECO:0000313" key="3">
    <source>
        <dbReference type="EMBL" id="HJB11071.1"/>
    </source>
</evidence>
<keyword evidence="1" id="KW-0534">Nitrate assimilation</keyword>
<protein>
    <submittedName>
        <fullName evidence="3">Nitrate reductase molybdenum cofactor assembly chaperone</fullName>
    </submittedName>
</protein>
<name>A0A9D2LEX0_9MICO</name>